<dbReference type="NCBIfam" id="TIGR04129">
    <property type="entry name" value="CxxH_BA5709"/>
    <property type="match status" value="1"/>
</dbReference>
<accession>A0A1M4WXC9</accession>
<evidence type="ECO:0000313" key="1">
    <source>
        <dbReference type="EMBL" id="SHE85850.1"/>
    </source>
</evidence>
<dbReference type="Proteomes" id="UP000184476">
    <property type="component" value="Unassembled WGS sequence"/>
</dbReference>
<dbReference type="InterPro" id="IPR025626">
    <property type="entry name" value="YyzF"/>
</dbReference>
<dbReference type="OrthoDB" id="1652387at2"/>
<dbReference type="RefSeq" id="WP_073154421.1">
    <property type="nucleotide sequence ID" value="NZ_FQVL01000004.1"/>
</dbReference>
<dbReference type="Pfam" id="PF14116">
    <property type="entry name" value="YyzF"/>
    <property type="match status" value="1"/>
</dbReference>
<protein>
    <submittedName>
        <fullName evidence="1">CxxH/CxxC protein, BA_5709 family</fullName>
    </submittedName>
</protein>
<dbReference type="EMBL" id="FQVL01000004">
    <property type="protein sequence ID" value="SHE85850.1"/>
    <property type="molecule type" value="Genomic_DNA"/>
</dbReference>
<reference evidence="1 2" key="1">
    <citation type="submission" date="2016-11" db="EMBL/GenBank/DDBJ databases">
        <authorList>
            <person name="Jaros S."/>
            <person name="Januszkiewicz K."/>
            <person name="Wedrychowicz H."/>
        </authorList>
    </citation>
    <scope>NUCLEOTIDE SEQUENCE [LARGE SCALE GENOMIC DNA]</scope>
    <source>
        <strain evidence="1 2">DSM 44666</strain>
    </source>
</reference>
<sequence length="67" mass="7796">MNKKLYTCEEHIEIALDEFVDQLTLAPEMEKITSPNEKCFFCQQQARYLLSICEEGESDAHSTDHSR</sequence>
<proteinExistence type="predicted"/>
<name>A0A1M4WXC9_9BACL</name>
<gene>
    <name evidence="1" type="ORF">SAMN05444392_10414</name>
</gene>
<dbReference type="AlphaFoldDB" id="A0A1M4WXC9"/>
<keyword evidence="2" id="KW-1185">Reference proteome</keyword>
<evidence type="ECO:0000313" key="2">
    <source>
        <dbReference type="Proteomes" id="UP000184476"/>
    </source>
</evidence>
<organism evidence="1 2">
    <name type="scientific">Seinonella peptonophila</name>
    <dbReference type="NCBI Taxonomy" id="112248"/>
    <lineage>
        <taxon>Bacteria</taxon>
        <taxon>Bacillati</taxon>
        <taxon>Bacillota</taxon>
        <taxon>Bacilli</taxon>
        <taxon>Bacillales</taxon>
        <taxon>Thermoactinomycetaceae</taxon>
        <taxon>Seinonella</taxon>
    </lineage>
</organism>